<comment type="caution">
    <text evidence="1">The sequence shown here is derived from an EMBL/GenBank/DDBJ whole genome shotgun (WGS) entry which is preliminary data.</text>
</comment>
<gene>
    <name evidence="1" type="ORF">BCR35DRAFT_24182</name>
</gene>
<keyword evidence="2" id="KW-1185">Reference proteome</keyword>
<evidence type="ECO:0000313" key="1">
    <source>
        <dbReference type="EMBL" id="ORY88316.1"/>
    </source>
</evidence>
<protein>
    <submittedName>
        <fullName evidence="1">Uncharacterized protein</fullName>
    </submittedName>
</protein>
<dbReference type="InParanoid" id="A0A1Y2FYA1"/>
<proteinExistence type="predicted"/>
<evidence type="ECO:0000313" key="2">
    <source>
        <dbReference type="Proteomes" id="UP000193467"/>
    </source>
</evidence>
<accession>A0A1Y2FYA1</accession>
<name>A0A1Y2FYA1_9BASI</name>
<organism evidence="1 2">
    <name type="scientific">Leucosporidium creatinivorum</name>
    <dbReference type="NCBI Taxonomy" id="106004"/>
    <lineage>
        <taxon>Eukaryota</taxon>
        <taxon>Fungi</taxon>
        <taxon>Dikarya</taxon>
        <taxon>Basidiomycota</taxon>
        <taxon>Pucciniomycotina</taxon>
        <taxon>Microbotryomycetes</taxon>
        <taxon>Leucosporidiales</taxon>
        <taxon>Leucosporidium</taxon>
    </lineage>
</organism>
<dbReference type="AlphaFoldDB" id="A0A1Y2FYA1"/>
<sequence>MAPSRSQTSSALSSYFTSIDGDLQLASILAFQSHLQPSTSSAPSNKSHAIELVLWVEEEASNEGEDVRKKFSVASVELEPLEVVAQSFGGAAKDVEGFRRMLLAKGEKRGQKEEEEGAEVYTIVVFAIYPRPPSPGSAPPNPSDAFSLIRVLNYSLPTPFPAPPELLNPTTELEDWRHILARGVLEPWKVGTKVEVVAQMAVLRGMERQQLTETEREKRDQAEFKHLTRHLLHVAAPTA</sequence>
<dbReference type="EMBL" id="MCGR01000011">
    <property type="protein sequence ID" value="ORY88316.1"/>
    <property type="molecule type" value="Genomic_DNA"/>
</dbReference>
<dbReference type="Proteomes" id="UP000193467">
    <property type="component" value="Unassembled WGS sequence"/>
</dbReference>
<reference evidence="1 2" key="1">
    <citation type="submission" date="2016-07" db="EMBL/GenBank/DDBJ databases">
        <title>Pervasive Adenine N6-methylation of Active Genes in Fungi.</title>
        <authorList>
            <consortium name="DOE Joint Genome Institute"/>
            <person name="Mondo S.J."/>
            <person name="Dannebaum R.O."/>
            <person name="Kuo R.C."/>
            <person name="Labutti K."/>
            <person name="Haridas S."/>
            <person name="Kuo A."/>
            <person name="Salamov A."/>
            <person name="Ahrendt S.R."/>
            <person name="Lipzen A."/>
            <person name="Sullivan W."/>
            <person name="Andreopoulos W.B."/>
            <person name="Clum A."/>
            <person name="Lindquist E."/>
            <person name="Daum C."/>
            <person name="Ramamoorthy G.K."/>
            <person name="Gryganskyi A."/>
            <person name="Culley D."/>
            <person name="Magnuson J.K."/>
            <person name="James T.Y."/>
            <person name="O'Malley M.A."/>
            <person name="Stajich J.E."/>
            <person name="Spatafora J.W."/>
            <person name="Visel A."/>
            <person name="Grigoriev I.V."/>
        </authorList>
    </citation>
    <scope>NUCLEOTIDE SEQUENCE [LARGE SCALE GENOMIC DNA]</scope>
    <source>
        <strain evidence="1 2">62-1032</strain>
    </source>
</reference>